<dbReference type="Proteomes" id="UP001501251">
    <property type="component" value="Unassembled WGS sequence"/>
</dbReference>
<dbReference type="InterPro" id="IPR000873">
    <property type="entry name" value="AMP-dep_synth/lig_dom"/>
</dbReference>
<dbReference type="PANTHER" id="PTHR42921:SF1">
    <property type="entry name" value="ACETOACETYL-COA SYNTHETASE"/>
    <property type="match status" value="1"/>
</dbReference>
<evidence type="ECO:0008006" key="9">
    <source>
        <dbReference type="Google" id="ProtNLM"/>
    </source>
</evidence>
<evidence type="ECO:0000256" key="3">
    <source>
        <dbReference type="ARBA" id="ARBA00022741"/>
    </source>
</evidence>
<dbReference type="Gene3D" id="3.30.300.30">
    <property type="match status" value="1"/>
</dbReference>
<keyword evidence="8" id="KW-1185">Reference proteome</keyword>
<dbReference type="EMBL" id="BAABAQ010000015">
    <property type="protein sequence ID" value="GAA4206133.1"/>
    <property type="molecule type" value="Genomic_DNA"/>
</dbReference>
<evidence type="ECO:0000259" key="6">
    <source>
        <dbReference type="Pfam" id="PF16177"/>
    </source>
</evidence>
<dbReference type="PANTHER" id="PTHR42921">
    <property type="entry name" value="ACETOACETYL-COA SYNTHETASE"/>
    <property type="match status" value="1"/>
</dbReference>
<protein>
    <recommendedName>
        <fullName evidence="9">Acetoacetate--CoA ligase</fullName>
    </recommendedName>
</protein>
<gene>
    <name evidence="7" type="ORF">GCM10022252_67790</name>
</gene>
<keyword evidence="4" id="KW-0067">ATP-binding</keyword>
<dbReference type="RefSeq" id="WP_344922280.1">
    <property type="nucleotide sequence ID" value="NZ_BAABAQ010000015.1"/>
</dbReference>
<accession>A0ABP8BG96</accession>
<dbReference type="Pfam" id="PF16177">
    <property type="entry name" value="ACAS_N"/>
    <property type="match status" value="1"/>
</dbReference>
<dbReference type="InterPro" id="IPR005914">
    <property type="entry name" value="Acac_CoA_synth"/>
</dbReference>
<dbReference type="Gene3D" id="3.40.50.12780">
    <property type="entry name" value="N-terminal domain of ligase-like"/>
    <property type="match status" value="2"/>
</dbReference>
<dbReference type="InterPro" id="IPR045851">
    <property type="entry name" value="AMP-bd_C_sf"/>
</dbReference>
<comment type="similarity">
    <text evidence="1">Belongs to the ATP-dependent AMP-binding enzyme family.</text>
</comment>
<dbReference type="Pfam" id="PF00501">
    <property type="entry name" value="AMP-binding"/>
    <property type="match status" value="1"/>
</dbReference>
<evidence type="ECO:0000256" key="1">
    <source>
        <dbReference type="ARBA" id="ARBA00006432"/>
    </source>
</evidence>
<dbReference type="NCBIfam" id="TIGR01217">
    <property type="entry name" value="ac_ac_CoA_syn"/>
    <property type="match status" value="1"/>
</dbReference>
<dbReference type="InterPro" id="IPR020845">
    <property type="entry name" value="AMP-binding_CS"/>
</dbReference>
<dbReference type="InterPro" id="IPR032387">
    <property type="entry name" value="ACAS_N"/>
</dbReference>
<comment type="caution">
    <text evidence="7">The sequence shown here is derived from an EMBL/GenBank/DDBJ whole genome shotgun (WGS) entry which is preliminary data.</text>
</comment>
<reference evidence="8" key="1">
    <citation type="journal article" date="2019" name="Int. J. Syst. Evol. Microbiol.">
        <title>The Global Catalogue of Microorganisms (GCM) 10K type strain sequencing project: providing services to taxonomists for standard genome sequencing and annotation.</title>
        <authorList>
            <consortium name="The Broad Institute Genomics Platform"/>
            <consortium name="The Broad Institute Genome Sequencing Center for Infectious Disease"/>
            <person name="Wu L."/>
            <person name="Ma J."/>
        </authorList>
    </citation>
    <scope>NUCLEOTIDE SEQUENCE [LARGE SCALE GENOMIC DNA]</scope>
    <source>
        <strain evidence="8">JCM 17388</strain>
    </source>
</reference>
<dbReference type="PROSITE" id="PS00455">
    <property type="entry name" value="AMP_BINDING"/>
    <property type="match status" value="1"/>
</dbReference>
<dbReference type="InterPro" id="IPR042099">
    <property type="entry name" value="ANL_N_sf"/>
</dbReference>
<keyword evidence="3" id="KW-0547">Nucleotide-binding</keyword>
<proteinExistence type="inferred from homology"/>
<evidence type="ECO:0000256" key="2">
    <source>
        <dbReference type="ARBA" id="ARBA00022598"/>
    </source>
</evidence>
<name>A0ABP8BG96_9ACTN</name>
<dbReference type="SUPFAM" id="SSF56801">
    <property type="entry name" value="Acetyl-CoA synthetase-like"/>
    <property type="match status" value="1"/>
</dbReference>
<evidence type="ECO:0000256" key="4">
    <source>
        <dbReference type="ARBA" id="ARBA00022840"/>
    </source>
</evidence>
<sequence length="706" mass="75041">MVEEGAPLWEPSPEIVRNAKVTRYAEWLGRAGDYESLWRWSVDAPEEFWTSIWDYFGVVGERGDGSVMSGEMPGTEWFAGSTLNYAANALRGAASDPGRLAVVSRDETGGRRTLTLGELAEEVARVRTGLAALGVGRGDRVAAYVPNVPEALIAFLATASLGAIWSSCSPDFGASSVIDRFTQIEPKVLVAVDGYDYNGKHFDRSAVVQDIAAKLPTLVARVRIPAQAVQDAPGVSGAPHAPAVIGDADAPAVTGDAGTPAVTRDADAPAVIGDVGVPAATVAGRATASTAGDGVRTVSWAETRAVAGPLDFEPVPFGHPLWIVYSSGTTGLPKPIVHGHGGVVLEHLKALSFHQDLGEGDVFFWYTTTGWMMWNYLVGGLLVGSAVVLYDGAATYPETGALWRLAAEEGVTYFGTGAPYVIASMKAGLEPSGLDRLRGLGSTGSPLPPEGFAWVHDALPEVQLGSFSGGTDVCTGFVGAVPLLPVRAGVIPCRCLGARVESFDPSGTPVIGEVGELVLTLPMPSMPVMFWNDPDGSRYRDSYFSEYPGVWRHGDWIKILPDGGCVIYGRSDSTLNRGGVRMGTSEFYRVVERFEEITDSLVIDTGQLGQEGRLLLYVTMAEATPLDDDLVARLRRELREGLSPRHVPNEIIEVPGIPRTLSGKKLEVPIRKILLGVAPEKAANLDAMANPEVLSHFVPGADGTRH</sequence>
<evidence type="ECO:0000313" key="8">
    <source>
        <dbReference type="Proteomes" id="UP001501251"/>
    </source>
</evidence>
<keyword evidence="2" id="KW-0436">Ligase</keyword>
<feature type="domain" description="Acetyl-coenzyme A synthetase N-terminal" evidence="6">
    <location>
        <begin position="34"/>
        <end position="89"/>
    </location>
</feature>
<organism evidence="7 8">
    <name type="scientific">Streptosporangium oxazolinicum</name>
    <dbReference type="NCBI Taxonomy" id="909287"/>
    <lineage>
        <taxon>Bacteria</taxon>
        <taxon>Bacillati</taxon>
        <taxon>Actinomycetota</taxon>
        <taxon>Actinomycetes</taxon>
        <taxon>Streptosporangiales</taxon>
        <taxon>Streptosporangiaceae</taxon>
        <taxon>Streptosporangium</taxon>
    </lineage>
</organism>
<evidence type="ECO:0000259" key="5">
    <source>
        <dbReference type="Pfam" id="PF00501"/>
    </source>
</evidence>
<evidence type="ECO:0000313" key="7">
    <source>
        <dbReference type="EMBL" id="GAA4206133.1"/>
    </source>
</evidence>
<feature type="domain" description="AMP-dependent synthetase/ligase" evidence="5">
    <location>
        <begin position="93"/>
        <end position="519"/>
    </location>
</feature>